<sequence length="86" mass="10198">MLTFYLWIWYHYTTTDNIMALLIRSSFYNTQFDLSYFNWLLNVKSNPEIKTERLMVLIFSSLHKVNLQTLSSCLKVTAQLIDSCCC</sequence>
<dbReference type="Proteomes" id="UP000294299">
    <property type="component" value="Chromosome NFRAN"/>
</dbReference>
<gene>
    <name evidence="1" type="ORF">NFRAN_0649</name>
</gene>
<reference evidence="1 2" key="1">
    <citation type="submission" date="2019-02" db="EMBL/GenBank/DDBJ databases">
        <authorList>
            <person name="Lehtovirta-Morley E L."/>
        </authorList>
    </citation>
    <scope>NUCLEOTIDE SEQUENCE [LARGE SCALE GENOMIC DNA]</scope>
    <source>
        <strain evidence="1">NFRAN1</strain>
    </source>
</reference>
<dbReference type="EMBL" id="LR216287">
    <property type="protein sequence ID" value="VFJ12971.1"/>
    <property type="molecule type" value="Genomic_DNA"/>
</dbReference>
<keyword evidence="2" id="KW-1185">Reference proteome</keyword>
<organism evidence="1 2">
    <name type="scientific">Candidatus Nitrosocosmicus franklandianus</name>
    <dbReference type="NCBI Taxonomy" id="1798806"/>
    <lineage>
        <taxon>Archaea</taxon>
        <taxon>Nitrososphaerota</taxon>
        <taxon>Nitrososphaeria</taxon>
        <taxon>Nitrososphaerales</taxon>
        <taxon>Nitrososphaeraceae</taxon>
        <taxon>Candidatus Nitrosocosmicus</taxon>
    </lineage>
</organism>
<proteinExistence type="predicted"/>
<evidence type="ECO:0000313" key="2">
    <source>
        <dbReference type="Proteomes" id="UP000294299"/>
    </source>
</evidence>
<protein>
    <submittedName>
        <fullName evidence="1">Uncharacterized protein</fullName>
    </submittedName>
</protein>
<accession>A0A484I718</accession>
<dbReference type="AlphaFoldDB" id="A0A484I718"/>
<name>A0A484I718_9ARCH</name>
<dbReference type="KEGG" id="nfn:NFRAN_0649"/>
<evidence type="ECO:0000313" key="1">
    <source>
        <dbReference type="EMBL" id="VFJ12971.1"/>
    </source>
</evidence>